<keyword evidence="1" id="KW-1133">Transmembrane helix</keyword>
<dbReference type="RefSeq" id="WP_046922096.1">
    <property type="nucleotide sequence ID" value="NZ_AYYL01000016.1"/>
</dbReference>
<keyword evidence="1" id="KW-0472">Membrane</keyword>
<name>A0A1I2RTT5_9LACO</name>
<feature type="transmembrane region" description="Helical" evidence="1">
    <location>
        <begin position="193"/>
        <end position="210"/>
    </location>
</feature>
<feature type="transmembrane region" description="Helical" evidence="1">
    <location>
        <begin position="86"/>
        <end position="112"/>
    </location>
</feature>
<evidence type="ECO:0008006" key="4">
    <source>
        <dbReference type="Google" id="ProtNLM"/>
    </source>
</evidence>
<evidence type="ECO:0000313" key="3">
    <source>
        <dbReference type="Proteomes" id="UP000182635"/>
    </source>
</evidence>
<dbReference type="EMBL" id="FOPI01000021">
    <property type="protein sequence ID" value="SFG44105.1"/>
    <property type="molecule type" value="Genomic_DNA"/>
</dbReference>
<accession>A0A1I2RTT5</accession>
<gene>
    <name evidence="2" type="ORF">SAMN02910432_01391</name>
</gene>
<feature type="transmembrane region" description="Helical" evidence="1">
    <location>
        <begin position="56"/>
        <end position="74"/>
    </location>
</feature>
<protein>
    <recommendedName>
        <fullName evidence="4">Polymerase</fullName>
    </recommendedName>
</protein>
<evidence type="ECO:0000313" key="2">
    <source>
        <dbReference type="EMBL" id="SFG44105.1"/>
    </source>
</evidence>
<dbReference type="Proteomes" id="UP000182635">
    <property type="component" value="Unassembled WGS sequence"/>
</dbReference>
<feature type="transmembrane region" description="Helical" evidence="1">
    <location>
        <begin position="321"/>
        <end position="343"/>
    </location>
</feature>
<sequence>MDNILKNKIYSSTLGMKIKEKVPRLPEWTYFFALFMYLLSQFAQGTLAIKRLIPMFLPYWIQMFVALIIVLKIITFDEYYLKDWFILLFLGIVLWQSGMNTGELNLFYYYIAIIGAKNIDFKKILRFFLVTISSLLILTFIITKLRIIPGLVFNRGDGALRYALGTVYPSDLSARCFYLMITYALLRDYKLKLPEYIGLISITIWAYVVTDTKVDLILMVFFLLIAIFYKQTITLLEKITSIGIAIILGSAVSFMILMTYFYNPSNHFMKLVDHALSGRFYFSHIAFEKYNVTFLGQYIPQNGFGGNTSRVFNYFYIDCSYIRILMMLGAFVFLLVVGYLLYLSHMFISKKYYSLEITLILIAISSLIDQHMWEISYNIIFLATFATLNSFKHSSKSLSI</sequence>
<feature type="transmembrane region" description="Helical" evidence="1">
    <location>
        <begin position="216"/>
        <end position="236"/>
    </location>
</feature>
<reference evidence="3" key="1">
    <citation type="submission" date="2016-10" db="EMBL/GenBank/DDBJ databases">
        <authorList>
            <person name="Varghese N."/>
            <person name="Submissions S."/>
        </authorList>
    </citation>
    <scope>NUCLEOTIDE SEQUENCE [LARGE SCALE GENOMIC DNA]</scope>
    <source>
        <strain evidence="3">DSM 20403</strain>
    </source>
</reference>
<keyword evidence="1" id="KW-0812">Transmembrane</keyword>
<proteinExistence type="predicted"/>
<organism evidence="2 3">
    <name type="scientific">Ligilactobacillus ruminis DSM 20403 = NBRC 102161</name>
    <dbReference type="NCBI Taxonomy" id="1423798"/>
    <lineage>
        <taxon>Bacteria</taxon>
        <taxon>Bacillati</taxon>
        <taxon>Bacillota</taxon>
        <taxon>Bacilli</taxon>
        <taxon>Lactobacillales</taxon>
        <taxon>Lactobacillaceae</taxon>
        <taxon>Ligilactobacillus</taxon>
    </lineage>
</organism>
<dbReference type="AlphaFoldDB" id="A0A1I2RTT5"/>
<evidence type="ECO:0000256" key="1">
    <source>
        <dbReference type="SAM" id="Phobius"/>
    </source>
</evidence>
<feature type="transmembrane region" description="Helical" evidence="1">
    <location>
        <begin position="162"/>
        <end position="186"/>
    </location>
</feature>
<dbReference type="OrthoDB" id="2085113at2"/>
<feature type="transmembrane region" description="Helical" evidence="1">
    <location>
        <begin position="124"/>
        <end position="142"/>
    </location>
</feature>
<feature type="transmembrane region" description="Helical" evidence="1">
    <location>
        <begin position="243"/>
        <end position="262"/>
    </location>
</feature>